<dbReference type="Pfam" id="PF00772">
    <property type="entry name" value="DnaB"/>
    <property type="match status" value="1"/>
</dbReference>
<name>A0A926HXH7_9FIRM</name>
<dbReference type="SUPFAM" id="SSF48024">
    <property type="entry name" value="N-terminal domain of DnaB helicase"/>
    <property type="match status" value="1"/>
</dbReference>
<comment type="catalytic activity">
    <reaction evidence="10 12">
        <text>ATP + H2O = ADP + phosphate + H(+)</text>
        <dbReference type="Rhea" id="RHEA:13065"/>
        <dbReference type="ChEBI" id="CHEBI:15377"/>
        <dbReference type="ChEBI" id="CHEBI:15378"/>
        <dbReference type="ChEBI" id="CHEBI:30616"/>
        <dbReference type="ChEBI" id="CHEBI:43474"/>
        <dbReference type="ChEBI" id="CHEBI:456216"/>
        <dbReference type="EC" id="5.6.2.3"/>
    </reaction>
</comment>
<proteinExistence type="inferred from homology"/>
<comment type="similarity">
    <text evidence="1 12">Belongs to the helicase family. DnaB subfamily.</text>
</comment>
<evidence type="ECO:0000313" key="15">
    <source>
        <dbReference type="Proteomes" id="UP000617951"/>
    </source>
</evidence>
<dbReference type="GO" id="GO:0003677">
    <property type="term" value="F:DNA binding"/>
    <property type="evidence" value="ECO:0007669"/>
    <property type="project" value="UniProtKB-UniRule"/>
</dbReference>
<dbReference type="RefSeq" id="WP_249280472.1">
    <property type="nucleotide sequence ID" value="NZ_JACRSS010000003.1"/>
</dbReference>
<evidence type="ECO:0000256" key="7">
    <source>
        <dbReference type="ARBA" id="ARBA00022840"/>
    </source>
</evidence>
<dbReference type="InterPro" id="IPR007692">
    <property type="entry name" value="DNA_helicase_DnaB"/>
</dbReference>
<dbReference type="GO" id="GO:0006269">
    <property type="term" value="P:DNA replication, synthesis of primer"/>
    <property type="evidence" value="ECO:0007669"/>
    <property type="project" value="UniProtKB-UniRule"/>
</dbReference>
<keyword evidence="9" id="KW-0413">Isomerase</keyword>
<evidence type="ECO:0000256" key="11">
    <source>
        <dbReference type="NCBIfam" id="TIGR00665"/>
    </source>
</evidence>
<evidence type="ECO:0000313" key="14">
    <source>
        <dbReference type="EMBL" id="MBC8538776.1"/>
    </source>
</evidence>
<dbReference type="PANTHER" id="PTHR30153">
    <property type="entry name" value="REPLICATIVE DNA HELICASE DNAB"/>
    <property type="match status" value="1"/>
</dbReference>
<evidence type="ECO:0000256" key="1">
    <source>
        <dbReference type="ARBA" id="ARBA00008428"/>
    </source>
</evidence>
<comment type="function">
    <text evidence="12">The main replicative DNA helicase, it participates in initiation and elongation during chromosome replication. Travels ahead of the DNA replisome, separating dsDNA into templates for DNA synthesis. A processive ATP-dependent 5'-3' DNA helicase it has DNA-dependent ATPase activity.</text>
</comment>
<dbReference type="NCBIfam" id="NF004384">
    <property type="entry name" value="PRK05748.1"/>
    <property type="match status" value="1"/>
</dbReference>
<dbReference type="EMBL" id="JACRSS010000003">
    <property type="protein sequence ID" value="MBC8538776.1"/>
    <property type="molecule type" value="Genomic_DNA"/>
</dbReference>
<dbReference type="InterPro" id="IPR003593">
    <property type="entry name" value="AAA+_ATPase"/>
</dbReference>
<evidence type="ECO:0000256" key="12">
    <source>
        <dbReference type="RuleBase" id="RU362085"/>
    </source>
</evidence>
<keyword evidence="5 12" id="KW-0378">Hydrolase</keyword>
<keyword evidence="6 12" id="KW-0347">Helicase</keyword>
<evidence type="ECO:0000256" key="8">
    <source>
        <dbReference type="ARBA" id="ARBA00023125"/>
    </source>
</evidence>
<dbReference type="GO" id="GO:0043139">
    <property type="term" value="F:5'-3' DNA helicase activity"/>
    <property type="evidence" value="ECO:0007669"/>
    <property type="project" value="UniProtKB-EC"/>
</dbReference>
<dbReference type="SUPFAM" id="SSF52540">
    <property type="entry name" value="P-loop containing nucleoside triphosphate hydrolases"/>
    <property type="match status" value="1"/>
</dbReference>
<dbReference type="NCBIfam" id="TIGR00665">
    <property type="entry name" value="DnaB"/>
    <property type="match status" value="1"/>
</dbReference>
<keyword evidence="3 12" id="KW-0235">DNA replication</keyword>
<evidence type="ECO:0000256" key="3">
    <source>
        <dbReference type="ARBA" id="ARBA00022705"/>
    </source>
</evidence>
<dbReference type="GO" id="GO:0005524">
    <property type="term" value="F:ATP binding"/>
    <property type="evidence" value="ECO:0007669"/>
    <property type="project" value="UniProtKB-UniRule"/>
</dbReference>
<keyword evidence="7 12" id="KW-0067">ATP-binding</keyword>
<dbReference type="CDD" id="cd00984">
    <property type="entry name" value="DnaB_C"/>
    <property type="match status" value="1"/>
</dbReference>
<dbReference type="Gene3D" id="1.10.860.10">
    <property type="entry name" value="DNAb Helicase, Chain A"/>
    <property type="match status" value="1"/>
</dbReference>
<evidence type="ECO:0000256" key="2">
    <source>
        <dbReference type="ARBA" id="ARBA00022515"/>
    </source>
</evidence>
<evidence type="ECO:0000256" key="9">
    <source>
        <dbReference type="ARBA" id="ARBA00023235"/>
    </source>
</evidence>
<dbReference type="GO" id="GO:0016787">
    <property type="term" value="F:hydrolase activity"/>
    <property type="evidence" value="ECO:0007669"/>
    <property type="project" value="UniProtKB-KW"/>
</dbReference>
<accession>A0A926HXH7</accession>
<protein>
    <recommendedName>
        <fullName evidence="11 12">Replicative DNA helicase</fullName>
        <ecNumber evidence="11 12">5.6.2.3</ecNumber>
    </recommendedName>
</protein>
<dbReference type="InterPro" id="IPR016136">
    <property type="entry name" value="DNA_helicase_N/primase_C"/>
</dbReference>
<reference evidence="14" key="1">
    <citation type="submission" date="2020-08" db="EMBL/GenBank/DDBJ databases">
        <title>Genome public.</title>
        <authorList>
            <person name="Liu C."/>
            <person name="Sun Q."/>
        </authorList>
    </citation>
    <scope>NUCLEOTIDE SEQUENCE</scope>
    <source>
        <strain evidence="14">NSJ-63</strain>
    </source>
</reference>
<dbReference type="GO" id="GO:0005829">
    <property type="term" value="C:cytosol"/>
    <property type="evidence" value="ECO:0007669"/>
    <property type="project" value="TreeGrafter"/>
</dbReference>
<evidence type="ECO:0000259" key="13">
    <source>
        <dbReference type="PROSITE" id="PS51199"/>
    </source>
</evidence>
<feature type="domain" description="SF4 helicase" evidence="13">
    <location>
        <begin position="177"/>
        <end position="443"/>
    </location>
</feature>
<evidence type="ECO:0000256" key="10">
    <source>
        <dbReference type="ARBA" id="ARBA00048954"/>
    </source>
</evidence>
<dbReference type="SMART" id="SM00382">
    <property type="entry name" value="AAA"/>
    <property type="match status" value="1"/>
</dbReference>
<keyword evidence="2 12" id="KW-0639">Primosome</keyword>
<sequence>MPEVLKRVPPHSMEAEQSILGSMMLSEGCVLQAVERLQERDFYTESHRRIFRAMVDLTALSKPVDLVTVTERLEQGRTLSVEELTYLSDLTQRVPSTKNLDSYIDIVKEKGQLRRLLDACGEIADLSYKGEESAADILNTAGDLIYKIADERGERSLMHIRQALVESYEMISKAAKSKDGLMGVATGFPIMDKTLSGLQPSQLIVVAGRPGMGKTSFALNIAEHVATREHRPVVIFSLEMSSDQLAMRLLCSGAQVDSQKARIGVLTEKDFYNLADAMVPLEESPIYIDDTPTAGPTEIIAKVRRLRQQIGDLGLIVIDYLQLMSSGRNIENRQQEISTITRTLKIVAKELQVPVLLLSQLSRASEKRENKRPMLSDLRESGAIEQDADVVIFLHREDYYSEDENDKGRASIIIAKQRSGPTRSIDVMWRGEQTKYYEIDTQHEE</sequence>
<evidence type="ECO:0000256" key="5">
    <source>
        <dbReference type="ARBA" id="ARBA00022801"/>
    </source>
</evidence>
<keyword evidence="4 12" id="KW-0547">Nucleotide-binding</keyword>
<dbReference type="GO" id="GO:1990077">
    <property type="term" value="C:primosome complex"/>
    <property type="evidence" value="ECO:0007669"/>
    <property type="project" value="UniProtKB-UniRule"/>
</dbReference>
<gene>
    <name evidence="14" type="primary">dnaB</name>
    <name evidence="14" type="ORF">H8693_07485</name>
</gene>
<evidence type="ECO:0000256" key="6">
    <source>
        <dbReference type="ARBA" id="ARBA00022806"/>
    </source>
</evidence>
<dbReference type="InterPro" id="IPR027417">
    <property type="entry name" value="P-loop_NTPase"/>
</dbReference>
<evidence type="ECO:0000256" key="4">
    <source>
        <dbReference type="ARBA" id="ARBA00022741"/>
    </source>
</evidence>
<dbReference type="PANTHER" id="PTHR30153:SF2">
    <property type="entry name" value="REPLICATIVE DNA HELICASE"/>
    <property type="match status" value="1"/>
</dbReference>
<dbReference type="PROSITE" id="PS51199">
    <property type="entry name" value="SF4_HELICASE"/>
    <property type="match status" value="1"/>
</dbReference>
<dbReference type="InterPro" id="IPR007694">
    <property type="entry name" value="DNA_helicase_DnaB-like_C"/>
</dbReference>
<dbReference type="Pfam" id="PF03796">
    <property type="entry name" value="DnaB_C"/>
    <property type="match status" value="1"/>
</dbReference>
<dbReference type="Gene3D" id="3.40.50.300">
    <property type="entry name" value="P-loop containing nucleotide triphosphate hydrolases"/>
    <property type="match status" value="1"/>
</dbReference>
<keyword evidence="8 12" id="KW-0238">DNA-binding</keyword>
<keyword evidence="15" id="KW-1185">Reference proteome</keyword>
<dbReference type="InterPro" id="IPR036185">
    <property type="entry name" value="DNA_heli_DnaB-like_N_sf"/>
</dbReference>
<organism evidence="14 15">
    <name type="scientific">Guopingia tenuis</name>
    <dbReference type="NCBI Taxonomy" id="2763656"/>
    <lineage>
        <taxon>Bacteria</taxon>
        <taxon>Bacillati</taxon>
        <taxon>Bacillota</taxon>
        <taxon>Clostridia</taxon>
        <taxon>Christensenellales</taxon>
        <taxon>Christensenellaceae</taxon>
        <taxon>Guopingia</taxon>
    </lineage>
</organism>
<dbReference type="InterPro" id="IPR007693">
    <property type="entry name" value="DNA_helicase_DnaB-like_N"/>
</dbReference>
<dbReference type="AlphaFoldDB" id="A0A926HXH7"/>
<comment type="caution">
    <text evidence="14">The sequence shown here is derived from an EMBL/GenBank/DDBJ whole genome shotgun (WGS) entry which is preliminary data.</text>
</comment>
<dbReference type="Proteomes" id="UP000617951">
    <property type="component" value="Unassembled WGS sequence"/>
</dbReference>
<dbReference type="EC" id="5.6.2.3" evidence="11 12"/>